<sequence length="113" mass="12573">MPPLWEEPSPLKFPAIVRRRILLFKRQLPLTNITVSSSISFSNHTPTIAPQYGAQRFPSPPTTPSPAYTTPSASSPLSSYFESPFQQEPLVHSSNLSIGTANYGSHFSLRMRQ</sequence>
<evidence type="ECO:0000313" key="2">
    <source>
        <dbReference type="EMBL" id="KZT07253.1"/>
    </source>
</evidence>
<dbReference type="GeneID" id="63829507"/>
<feature type="region of interest" description="Disordered" evidence="1">
    <location>
        <begin position="50"/>
        <end position="80"/>
    </location>
</feature>
<dbReference type="Proteomes" id="UP000076871">
    <property type="component" value="Unassembled WGS sequence"/>
</dbReference>
<feature type="compositionally biased region" description="Low complexity" evidence="1">
    <location>
        <begin position="65"/>
        <end position="80"/>
    </location>
</feature>
<gene>
    <name evidence="2" type="ORF">LAESUDRAFT_758658</name>
</gene>
<proteinExistence type="predicted"/>
<keyword evidence="3" id="KW-1185">Reference proteome</keyword>
<evidence type="ECO:0000313" key="3">
    <source>
        <dbReference type="Proteomes" id="UP000076871"/>
    </source>
</evidence>
<dbReference type="EMBL" id="KV427620">
    <property type="protein sequence ID" value="KZT07253.1"/>
    <property type="molecule type" value="Genomic_DNA"/>
</dbReference>
<dbReference type="InParanoid" id="A0A165EKL4"/>
<dbReference type="AlphaFoldDB" id="A0A165EKL4"/>
<protein>
    <submittedName>
        <fullName evidence="2">Uncharacterized protein</fullName>
    </submittedName>
</protein>
<reference evidence="2 3" key="1">
    <citation type="journal article" date="2016" name="Mol. Biol. Evol.">
        <title>Comparative Genomics of Early-Diverging Mushroom-Forming Fungi Provides Insights into the Origins of Lignocellulose Decay Capabilities.</title>
        <authorList>
            <person name="Nagy L.G."/>
            <person name="Riley R."/>
            <person name="Tritt A."/>
            <person name="Adam C."/>
            <person name="Daum C."/>
            <person name="Floudas D."/>
            <person name="Sun H."/>
            <person name="Yadav J.S."/>
            <person name="Pangilinan J."/>
            <person name="Larsson K.H."/>
            <person name="Matsuura K."/>
            <person name="Barry K."/>
            <person name="Labutti K."/>
            <person name="Kuo R."/>
            <person name="Ohm R.A."/>
            <person name="Bhattacharya S.S."/>
            <person name="Shirouzu T."/>
            <person name="Yoshinaga Y."/>
            <person name="Martin F.M."/>
            <person name="Grigoriev I.V."/>
            <person name="Hibbett D.S."/>
        </authorList>
    </citation>
    <scope>NUCLEOTIDE SEQUENCE [LARGE SCALE GENOMIC DNA]</scope>
    <source>
        <strain evidence="2 3">93-53</strain>
    </source>
</reference>
<name>A0A165EKL4_9APHY</name>
<organism evidence="2 3">
    <name type="scientific">Laetiporus sulphureus 93-53</name>
    <dbReference type="NCBI Taxonomy" id="1314785"/>
    <lineage>
        <taxon>Eukaryota</taxon>
        <taxon>Fungi</taxon>
        <taxon>Dikarya</taxon>
        <taxon>Basidiomycota</taxon>
        <taxon>Agaricomycotina</taxon>
        <taxon>Agaricomycetes</taxon>
        <taxon>Polyporales</taxon>
        <taxon>Laetiporus</taxon>
    </lineage>
</organism>
<accession>A0A165EKL4</accession>
<evidence type="ECO:0000256" key="1">
    <source>
        <dbReference type="SAM" id="MobiDB-lite"/>
    </source>
</evidence>
<dbReference type="RefSeq" id="XP_040764993.1">
    <property type="nucleotide sequence ID" value="XM_040912479.1"/>
</dbReference>